<proteinExistence type="predicted"/>
<reference evidence="1 2" key="1">
    <citation type="submission" date="2024-09" db="EMBL/GenBank/DDBJ databases">
        <authorList>
            <person name="Sun Q."/>
            <person name="Mori K."/>
        </authorList>
    </citation>
    <scope>NUCLEOTIDE SEQUENCE [LARGE SCALE GENOMIC DNA]</scope>
    <source>
        <strain evidence="1 2">CECT 7955</strain>
    </source>
</reference>
<evidence type="ECO:0000313" key="1">
    <source>
        <dbReference type="EMBL" id="MFB9098166.1"/>
    </source>
</evidence>
<dbReference type="RefSeq" id="WP_236456255.1">
    <property type="nucleotide sequence ID" value="NZ_CBCSGE010000003.1"/>
</dbReference>
<comment type="caution">
    <text evidence="1">The sequence shown here is derived from an EMBL/GenBank/DDBJ whole genome shotgun (WGS) entry which is preliminary data.</text>
</comment>
<protein>
    <submittedName>
        <fullName evidence="1">Uncharacterized protein</fullName>
    </submittedName>
</protein>
<name>A0ABV5GSC2_9FLAO</name>
<accession>A0ABV5GSC2</accession>
<dbReference type="Proteomes" id="UP001589607">
    <property type="component" value="Unassembled WGS sequence"/>
</dbReference>
<organism evidence="1 2">
    <name type="scientific">Flavobacterium jumunjinense</name>
    <dbReference type="NCBI Taxonomy" id="998845"/>
    <lineage>
        <taxon>Bacteria</taxon>
        <taxon>Pseudomonadati</taxon>
        <taxon>Bacteroidota</taxon>
        <taxon>Flavobacteriia</taxon>
        <taxon>Flavobacteriales</taxon>
        <taxon>Flavobacteriaceae</taxon>
        <taxon>Flavobacterium</taxon>
    </lineage>
</organism>
<dbReference type="EMBL" id="JBHMEY010000067">
    <property type="protein sequence ID" value="MFB9098166.1"/>
    <property type="molecule type" value="Genomic_DNA"/>
</dbReference>
<gene>
    <name evidence="1" type="ORF">ACFFVF_16735</name>
</gene>
<keyword evidence="2" id="KW-1185">Reference proteome</keyword>
<evidence type="ECO:0000313" key="2">
    <source>
        <dbReference type="Proteomes" id="UP001589607"/>
    </source>
</evidence>
<sequence>MKTIRLYCKTCNAKLTDDLTELNANALRFEDGVDMIAKNKFSITNHENSGKEIVIAIDAYFFKNHKDCNRFSGCCGSSGLDGMNKTCVNGHEIATEVSDCWTPHYIKVNLAKVTIKEKITDYEYKKMLYGI</sequence>